<comment type="similarity">
    <text evidence="3">Belongs to the glycosyl hydrolase 2 family.</text>
</comment>
<dbReference type="Gene3D" id="2.60.120.260">
    <property type="entry name" value="Galactose-binding domain-like"/>
    <property type="match status" value="1"/>
</dbReference>
<dbReference type="Proteomes" id="UP000025227">
    <property type="component" value="Unplaced"/>
</dbReference>
<comment type="subcellular location">
    <subcellularLocation>
        <location evidence="2">Lysosome</location>
    </subcellularLocation>
</comment>
<dbReference type="InterPro" id="IPR013783">
    <property type="entry name" value="Ig-like_fold"/>
</dbReference>
<keyword evidence="6" id="KW-0378">Hydrolase</keyword>
<keyword evidence="8" id="KW-0458">Lysosome</keyword>
<dbReference type="Pfam" id="PF17753">
    <property type="entry name" value="Ig_mannosidase"/>
    <property type="match status" value="1"/>
</dbReference>
<keyword evidence="5 12" id="KW-0732">Signal</keyword>
<dbReference type="PANTHER" id="PTHR43730:SF1">
    <property type="entry name" value="BETA-MANNOSIDASE"/>
    <property type="match status" value="1"/>
</dbReference>
<feature type="chain" id="PRO_5029714477" description="beta-mannosidase" evidence="12">
    <location>
        <begin position="17"/>
        <end position="895"/>
    </location>
</feature>
<evidence type="ECO:0000256" key="11">
    <source>
        <dbReference type="SAM" id="MobiDB-lite"/>
    </source>
</evidence>
<evidence type="ECO:0000256" key="4">
    <source>
        <dbReference type="ARBA" id="ARBA00012754"/>
    </source>
</evidence>
<feature type="domain" description="Beta-mannosidase-like galactose-binding" evidence="14">
    <location>
        <begin position="27"/>
        <end position="203"/>
    </location>
</feature>
<keyword evidence="9" id="KW-0326">Glycosidase</keyword>
<reference evidence="16" key="1">
    <citation type="submission" date="2020-12" db="UniProtKB">
        <authorList>
            <consortium name="WormBaseParasite"/>
        </authorList>
    </citation>
    <scope>IDENTIFICATION</scope>
    <source>
        <strain evidence="16">MHco3</strain>
    </source>
</reference>
<dbReference type="InterPro" id="IPR036156">
    <property type="entry name" value="Beta-gal/glucu_dom_sf"/>
</dbReference>
<dbReference type="Gene3D" id="3.20.20.80">
    <property type="entry name" value="Glycosidases"/>
    <property type="match status" value="1"/>
</dbReference>
<keyword evidence="15" id="KW-1185">Reference proteome</keyword>
<evidence type="ECO:0000256" key="1">
    <source>
        <dbReference type="ARBA" id="ARBA00000829"/>
    </source>
</evidence>
<dbReference type="Gene3D" id="2.60.40.10">
    <property type="entry name" value="Immunoglobulins"/>
    <property type="match status" value="2"/>
</dbReference>
<dbReference type="SUPFAM" id="SSF49785">
    <property type="entry name" value="Galactose-binding domain-like"/>
    <property type="match status" value="1"/>
</dbReference>
<dbReference type="AlphaFoldDB" id="A0A7I5E940"/>
<dbReference type="OMA" id="KRQWKGP"/>
<organism evidence="15 16">
    <name type="scientific">Haemonchus contortus</name>
    <name type="common">Barber pole worm</name>
    <dbReference type="NCBI Taxonomy" id="6289"/>
    <lineage>
        <taxon>Eukaryota</taxon>
        <taxon>Metazoa</taxon>
        <taxon>Ecdysozoa</taxon>
        <taxon>Nematoda</taxon>
        <taxon>Chromadorea</taxon>
        <taxon>Rhabditida</taxon>
        <taxon>Rhabditina</taxon>
        <taxon>Rhabditomorpha</taxon>
        <taxon>Strongyloidea</taxon>
        <taxon>Trichostrongylidae</taxon>
        <taxon>Haemonchus</taxon>
    </lineage>
</organism>
<evidence type="ECO:0000256" key="12">
    <source>
        <dbReference type="SAM" id="SignalP"/>
    </source>
</evidence>
<dbReference type="InterPro" id="IPR017853">
    <property type="entry name" value="GH"/>
</dbReference>
<dbReference type="InterPro" id="IPR050887">
    <property type="entry name" value="Beta-mannosidase_GH2"/>
</dbReference>
<proteinExistence type="inferred from homology"/>
<dbReference type="SUPFAM" id="SSF49303">
    <property type="entry name" value="beta-Galactosidase/glucuronidase domain"/>
    <property type="match status" value="1"/>
</dbReference>
<dbReference type="GO" id="GO:0005764">
    <property type="term" value="C:lysosome"/>
    <property type="evidence" value="ECO:0007669"/>
    <property type="project" value="UniProtKB-SubCell"/>
</dbReference>
<evidence type="ECO:0000259" key="13">
    <source>
        <dbReference type="Pfam" id="PF17753"/>
    </source>
</evidence>
<sequence>MVLFLLFFHTLVCTSAFKVIDLGGQWDYYSTNKSIRGHGLVPGDIYSDLYRSKVITEPLFGDNHLKLAWIGAENWTYSRTFTVDPSLLKYRTVLLLLKGVDTISTVTLNDDILLNTSNQFAEYHVDLLGSLKTKNTIEVRFTSPVLYAKEKSSEYHRNRGHLVPPVCPPSTYHGECHPNFIRKAQYSFGWDWGPAIPTMGISKTIQVVAFDDIFMDDFSWTTQRTQDSWTIHGDVRVFTGGKYSDVNVVVVIDELLVSSGGRFFVTSTDTVVLLPFTLRIPRSKVQLWWPNGEGEQRLYRITAKASAGSYEQEITHHIGFRHVELIQDYVDEKDKAKGRHFYVKVNDRPIFLKGSNWIPISMFLPQNNSERMKFLLDSAVETGMNTLRVWGGGVYESDEFYDYSDSKGILLWQDLMFACALYPTDDGFLGSVETEVNQQIWRLKRHSSILLWAGNNENEVAIRSHWWSVENYGEDDQVKDYVRLYNGLVKPLVEAGDPSRPFLLSSPSNGQQTEDEGGVSANPGDQRYGDIHFYDELRDLWRDNSYLTPRCATEFGVQSLPFASTMLKHINFSEWFYTSEQLAHRQHKPGGILTNLLMVFSHFPIPFQCTQSLVDLSRCDFLKSPQFIDRYAYFSQANQAITYKIQTEHYRRHRNLLLPSGLGNTMCSLYWQLNDVWAAPTWSTIDFDLNWKIAHYEARRFMAPLIVVIYAFGLNDMGVTVVNDLPEEIRNATVQIDMFAWTNGFDSVFSQRKVIDIAPISATEVDLPQYKSMWQTGDADFLIRARLCNSVGGLLAPEAVLLPSKLYEIDFNVFGDVSIADFTVIDDFTYQLSITATSLSPYTWIAVSKPFTGWFSDNGFTMTVPTRKVMLHLRHPLKLFEGDFHVCNLKNCGVQ</sequence>
<evidence type="ECO:0000256" key="10">
    <source>
        <dbReference type="ARBA" id="ARBA00033445"/>
    </source>
</evidence>
<evidence type="ECO:0000256" key="3">
    <source>
        <dbReference type="ARBA" id="ARBA00007401"/>
    </source>
</evidence>
<comment type="catalytic activity">
    <reaction evidence="1">
        <text>Hydrolysis of terminal, non-reducing beta-D-mannose residues in beta-D-mannosides.</text>
        <dbReference type="EC" id="3.2.1.25"/>
    </reaction>
</comment>
<evidence type="ECO:0000256" key="5">
    <source>
        <dbReference type="ARBA" id="ARBA00022729"/>
    </source>
</evidence>
<keyword evidence="7" id="KW-0325">Glycoprotein</keyword>
<evidence type="ECO:0000256" key="7">
    <source>
        <dbReference type="ARBA" id="ARBA00023180"/>
    </source>
</evidence>
<dbReference type="PANTHER" id="PTHR43730">
    <property type="entry name" value="BETA-MANNOSIDASE"/>
    <property type="match status" value="1"/>
</dbReference>
<dbReference type="GO" id="GO:0004567">
    <property type="term" value="F:beta-mannosidase activity"/>
    <property type="evidence" value="ECO:0007669"/>
    <property type="project" value="UniProtKB-EC"/>
</dbReference>
<dbReference type="WBParaSite" id="HCON_00079260-00001">
    <property type="protein sequence ID" value="HCON_00079260-00001"/>
    <property type="gene ID" value="HCON_00079260"/>
</dbReference>
<dbReference type="InterPro" id="IPR054593">
    <property type="entry name" value="Beta-mannosidase-like_N2"/>
</dbReference>
<protein>
    <recommendedName>
        <fullName evidence="4">beta-mannosidase</fullName>
        <ecNumber evidence="4">3.2.1.25</ecNumber>
    </recommendedName>
    <alternativeName>
        <fullName evidence="10">Mannanase</fullName>
    </alternativeName>
</protein>
<accession>A0A7I5E940</accession>
<evidence type="ECO:0000256" key="9">
    <source>
        <dbReference type="ARBA" id="ARBA00023295"/>
    </source>
</evidence>
<dbReference type="EC" id="3.2.1.25" evidence="4"/>
<feature type="domain" description="Beta-mannosidase Ig-fold" evidence="13">
    <location>
        <begin position="828"/>
        <end position="892"/>
    </location>
</feature>
<evidence type="ECO:0000256" key="8">
    <source>
        <dbReference type="ARBA" id="ARBA00023228"/>
    </source>
</evidence>
<dbReference type="FunFam" id="3.20.20.80:FF:000050">
    <property type="entry name" value="Beta-mannosidase B"/>
    <property type="match status" value="1"/>
</dbReference>
<dbReference type="SUPFAM" id="SSF51445">
    <property type="entry name" value="(Trans)glycosidases"/>
    <property type="match status" value="1"/>
</dbReference>
<evidence type="ECO:0000256" key="2">
    <source>
        <dbReference type="ARBA" id="ARBA00004371"/>
    </source>
</evidence>
<dbReference type="InterPro" id="IPR041625">
    <property type="entry name" value="Beta-mannosidase_Ig"/>
</dbReference>
<dbReference type="OrthoDB" id="2866996at2759"/>
<evidence type="ECO:0000313" key="15">
    <source>
        <dbReference type="Proteomes" id="UP000025227"/>
    </source>
</evidence>
<feature type="signal peptide" evidence="12">
    <location>
        <begin position="1"/>
        <end position="16"/>
    </location>
</feature>
<evidence type="ECO:0000259" key="14">
    <source>
        <dbReference type="Pfam" id="PF22666"/>
    </source>
</evidence>
<dbReference type="Pfam" id="PF22666">
    <property type="entry name" value="Glyco_hydro_2_N2"/>
    <property type="match status" value="1"/>
</dbReference>
<evidence type="ECO:0000313" key="16">
    <source>
        <dbReference type="WBParaSite" id="HCON_00079260-00001"/>
    </source>
</evidence>
<evidence type="ECO:0000256" key="6">
    <source>
        <dbReference type="ARBA" id="ARBA00022801"/>
    </source>
</evidence>
<feature type="region of interest" description="Disordered" evidence="11">
    <location>
        <begin position="499"/>
        <end position="527"/>
    </location>
</feature>
<dbReference type="FunFam" id="2.60.120.260:FF:000060">
    <property type="entry name" value="Probable beta-mannosidase"/>
    <property type="match status" value="1"/>
</dbReference>
<dbReference type="GO" id="GO:0006516">
    <property type="term" value="P:glycoprotein catabolic process"/>
    <property type="evidence" value="ECO:0007669"/>
    <property type="project" value="TreeGrafter"/>
</dbReference>
<name>A0A7I5E940_HAECO</name>
<dbReference type="InterPro" id="IPR008979">
    <property type="entry name" value="Galactose-bd-like_sf"/>
</dbReference>